<dbReference type="GO" id="GO:0006606">
    <property type="term" value="P:protein import into nucleus"/>
    <property type="evidence" value="ECO:0007669"/>
    <property type="project" value="InterPro"/>
</dbReference>
<dbReference type="OrthoDB" id="543373at2759"/>
<dbReference type="RefSeq" id="XP_028473103.1">
    <property type="nucleotide sequence ID" value="XM_028618736.1"/>
</dbReference>
<evidence type="ECO:0000256" key="2">
    <source>
        <dbReference type="ARBA" id="ARBA00004496"/>
    </source>
</evidence>
<keyword evidence="7" id="KW-0539">Nucleus</keyword>
<dbReference type="Gene3D" id="1.25.10.10">
    <property type="entry name" value="Leucine-rich Repeat Variant"/>
    <property type="match status" value="1"/>
</dbReference>
<dbReference type="Proteomes" id="UP000279236">
    <property type="component" value="Unassembled WGS sequence"/>
</dbReference>
<dbReference type="InterPro" id="IPR040122">
    <property type="entry name" value="Importin_beta"/>
</dbReference>
<evidence type="ECO:0000256" key="5">
    <source>
        <dbReference type="ARBA" id="ARBA00022737"/>
    </source>
</evidence>
<evidence type="ECO:0000256" key="7">
    <source>
        <dbReference type="ARBA" id="ARBA00023242"/>
    </source>
</evidence>
<keyword evidence="5" id="KW-0677">Repeat</keyword>
<keyword evidence="6" id="KW-0653">Protein transport</keyword>
<dbReference type="GO" id="GO:0005737">
    <property type="term" value="C:cytoplasm"/>
    <property type="evidence" value="ECO:0007669"/>
    <property type="project" value="UniProtKB-SubCell"/>
</dbReference>
<evidence type="ECO:0000259" key="8">
    <source>
        <dbReference type="Pfam" id="PF25780"/>
    </source>
</evidence>
<dbReference type="GeneID" id="39587573"/>
<keyword evidence="4" id="KW-0963">Cytoplasm</keyword>
<comment type="caution">
    <text evidence="9">The sequence shown here is derived from an EMBL/GenBank/DDBJ whole genome shotgun (WGS) entry which is preliminary data.</text>
</comment>
<dbReference type="InterPro" id="IPR016024">
    <property type="entry name" value="ARM-type_fold"/>
</dbReference>
<dbReference type="SUPFAM" id="SSF48371">
    <property type="entry name" value="ARM repeat"/>
    <property type="match status" value="1"/>
</dbReference>
<evidence type="ECO:0000313" key="9">
    <source>
        <dbReference type="EMBL" id="RSH77956.1"/>
    </source>
</evidence>
<feature type="domain" description="IPO4/5-like TPR repeats" evidence="8">
    <location>
        <begin position="146"/>
        <end position="275"/>
    </location>
</feature>
<comment type="subcellular location">
    <subcellularLocation>
        <location evidence="2">Cytoplasm</location>
    </subcellularLocation>
    <subcellularLocation>
        <location evidence="1">Nucleus</location>
    </subcellularLocation>
</comment>
<evidence type="ECO:0000313" key="10">
    <source>
        <dbReference type="Proteomes" id="UP000279236"/>
    </source>
</evidence>
<proteinExistence type="predicted"/>
<dbReference type="InterPro" id="IPR011989">
    <property type="entry name" value="ARM-like"/>
</dbReference>
<evidence type="ECO:0000256" key="6">
    <source>
        <dbReference type="ARBA" id="ARBA00022927"/>
    </source>
</evidence>
<dbReference type="AlphaFoldDB" id="A0A427XGL2"/>
<accession>A0A427XGL2</accession>
<protein>
    <recommendedName>
        <fullName evidence="8">IPO4/5-like TPR repeats domain-containing protein</fullName>
    </recommendedName>
</protein>
<dbReference type="Pfam" id="PF25780">
    <property type="entry name" value="TPR_IPO5"/>
    <property type="match status" value="1"/>
</dbReference>
<name>A0A427XGL2_9TREE</name>
<reference evidence="9 10" key="1">
    <citation type="submission" date="2018-11" db="EMBL/GenBank/DDBJ databases">
        <title>Genome sequence of Apiotrichum porosum DSM 27194.</title>
        <authorList>
            <person name="Aliyu H."/>
            <person name="Gorte O."/>
            <person name="Ochsenreither K."/>
        </authorList>
    </citation>
    <scope>NUCLEOTIDE SEQUENCE [LARGE SCALE GENOMIC DNA]</scope>
    <source>
        <strain evidence="9 10">DSM 27194</strain>
    </source>
</reference>
<sequence>MSTEHLLGDISVILDALIGTENAPRHAAEARLSELTVRVPAELLLLFAQVGAQGVGGFQVDQRLLSLILLRRIAFREHPGIALDPAAPSPTAPFDVIPENTRERIERVLDAGLEDEMDTRLRKGLGVCVGEWVNASERRQRPSVSLPDVLLKLAASPRPFHRFTPFQILDAAPSLLSDKHSGQPVGARKAAELLLGGINDPSVDVRIEALKATRGVLHDGMTADDRAAFGSGLVGAAFEVIPVLPLDVLEHALEPMIDIASSFPDLFRPSLHAVVPYLLSCIAPPATLEGHTFTRYAHREMEWNSWCDMGNMAFEVLFSLVIADPSDVVRWEGGYFVSDVVGSLIGRQVASFALEDDHCQEWLEETDLEEEDDSYPAYAEEMLGRLSQILKDHYVIHAVGGVATALMKRPEWRAKYCSLTALACVSVGCYQVMKPEARGLLELISPAAVDAHPRVRYGFLYCISRMSSNLEGVIQTEYADAVLNIALQLLGDDAARVREAAAAAIVHFFEYPDTPLFEDKLKAILTALVTAFLQRGPLYIQEQVLSAISTIATHSHEVFLPYYRDIMDINLKILTATNTTEKEQKVVGRSMRCASLIGQAVGKETFFKDAIPLSQALLVIQNQITTPEDVRKGYLADAWIVIAEVLGRDFAPFLQFVVPPVIKAASYTPTQTPTNILEDEPEENGYDQATSAEAQEKEEAFGQLTVYVHEMRAAYAPYLADTMRVALDAIQYQWSDGVREAAKDAKIWIADASNLESMFRTLINAIPHELEASGVGQLYQSIGDSLRVLETPLPDTNTTHLAKATLQWLEGVLERRRQRAAEAARPERADFWLWADEEQYEEAAEDEAMNCMDKTFGRIVRQDQHALASMSQIVEMAGRVKAAACAWGEEE</sequence>
<keyword evidence="10" id="KW-1185">Reference proteome</keyword>
<dbReference type="EMBL" id="RSCE01000014">
    <property type="protein sequence ID" value="RSH77956.1"/>
    <property type="molecule type" value="Genomic_DNA"/>
</dbReference>
<keyword evidence="3" id="KW-0813">Transport</keyword>
<gene>
    <name evidence="9" type="ORF">EHS24_003030</name>
</gene>
<dbReference type="InterPro" id="IPR057672">
    <property type="entry name" value="TPR_IPO4/5"/>
</dbReference>
<evidence type="ECO:0000256" key="3">
    <source>
        <dbReference type="ARBA" id="ARBA00022448"/>
    </source>
</evidence>
<dbReference type="PANTHER" id="PTHR10527">
    <property type="entry name" value="IMPORTIN BETA"/>
    <property type="match status" value="1"/>
</dbReference>
<evidence type="ECO:0000256" key="1">
    <source>
        <dbReference type="ARBA" id="ARBA00004123"/>
    </source>
</evidence>
<evidence type="ECO:0000256" key="4">
    <source>
        <dbReference type="ARBA" id="ARBA00022490"/>
    </source>
</evidence>
<organism evidence="9 10">
    <name type="scientific">Apiotrichum porosum</name>
    <dbReference type="NCBI Taxonomy" id="105984"/>
    <lineage>
        <taxon>Eukaryota</taxon>
        <taxon>Fungi</taxon>
        <taxon>Dikarya</taxon>
        <taxon>Basidiomycota</taxon>
        <taxon>Agaricomycotina</taxon>
        <taxon>Tremellomycetes</taxon>
        <taxon>Trichosporonales</taxon>
        <taxon>Trichosporonaceae</taxon>
        <taxon>Apiotrichum</taxon>
    </lineage>
</organism>
<dbReference type="STRING" id="105984.A0A427XGL2"/>